<dbReference type="OrthoDB" id="2556546at2759"/>
<name>I2G4E1_USTHO</name>
<gene>
    <name evidence="2" type="ORF">UHOR_00475</name>
</gene>
<feature type="compositionally biased region" description="Low complexity" evidence="1">
    <location>
        <begin position="1"/>
        <end position="20"/>
    </location>
</feature>
<feature type="compositionally biased region" description="Pro residues" evidence="1">
    <location>
        <begin position="37"/>
        <end position="48"/>
    </location>
</feature>
<accession>I2G4E1</accession>
<feature type="compositionally biased region" description="Low complexity" evidence="1">
    <location>
        <begin position="71"/>
        <end position="87"/>
    </location>
</feature>
<comment type="caution">
    <text evidence="2">The sequence shown here is derived from an EMBL/GenBank/DDBJ whole genome shotgun (WGS) entry which is preliminary data.</text>
</comment>
<proteinExistence type="predicted"/>
<evidence type="ECO:0000256" key="1">
    <source>
        <dbReference type="SAM" id="MobiDB-lite"/>
    </source>
</evidence>
<sequence>MSAASSSSPSSSPTSLNVSSEPVDQLQELNLTLLSLPPTPLRPPSPPLHHPHSSPSEPSLPICTSSWVDLSSIPSSSEQGSPSTSRPRLSRNNDQSQRRRKRKPVRAGLSSLADPPSPFGSQLGAQPPLRRSTPYHQSHSHDYFNPNPTARQLSVENLEFPRADPDEVYHTALSALHSVKKLVIELQKKAADVLTAVGKYSVSGQLTKLGLVACVCLRPRWIFYTINFSFFVLRQPFRAFRSTLYVFVMANCLVS</sequence>
<reference evidence="2 3" key="1">
    <citation type="journal article" date="2012" name="Plant Cell">
        <title>Genome comparison of barley and maize smut fungi reveals targeted loss of RNA silencing components and species-specific presence of transposable elements.</title>
        <authorList>
            <person name="Laurie J.D."/>
            <person name="Ali S."/>
            <person name="Linning R."/>
            <person name="Mannhaupt G."/>
            <person name="Wong P."/>
            <person name="Gueldener U."/>
            <person name="Muensterkoetter M."/>
            <person name="Moore R."/>
            <person name="Kahmann R."/>
            <person name="Bakkeren G."/>
            <person name="Schirawski J."/>
        </authorList>
    </citation>
    <scope>NUCLEOTIDE SEQUENCE [LARGE SCALE GENOMIC DNA]</scope>
    <source>
        <strain evidence="3">Uh4875-4</strain>
    </source>
</reference>
<evidence type="ECO:0000313" key="2">
    <source>
        <dbReference type="EMBL" id="CCF54034.1"/>
    </source>
</evidence>
<feature type="region of interest" description="Disordered" evidence="1">
    <location>
        <begin position="1"/>
        <end position="148"/>
    </location>
</feature>
<dbReference type="AlphaFoldDB" id="I2G4E1"/>
<keyword evidence="3" id="KW-1185">Reference proteome</keyword>
<protein>
    <submittedName>
        <fullName evidence="2">Uncharacterized protein</fullName>
    </submittedName>
</protein>
<organism evidence="2 3">
    <name type="scientific">Ustilago hordei</name>
    <name type="common">Barley covered smut fungus</name>
    <dbReference type="NCBI Taxonomy" id="120017"/>
    <lineage>
        <taxon>Eukaryota</taxon>
        <taxon>Fungi</taxon>
        <taxon>Dikarya</taxon>
        <taxon>Basidiomycota</taxon>
        <taxon>Ustilaginomycotina</taxon>
        <taxon>Ustilaginomycetes</taxon>
        <taxon>Ustilaginales</taxon>
        <taxon>Ustilaginaceae</taxon>
        <taxon>Ustilago</taxon>
    </lineage>
</organism>
<dbReference type="HOGENOM" id="CLU_1090694_0_0_1"/>
<evidence type="ECO:0000313" key="3">
    <source>
        <dbReference type="Proteomes" id="UP000006174"/>
    </source>
</evidence>
<dbReference type="EMBL" id="CAGI01000187">
    <property type="protein sequence ID" value="CCF54034.1"/>
    <property type="molecule type" value="Genomic_DNA"/>
</dbReference>
<dbReference type="Proteomes" id="UP000006174">
    <property type="component" value="Unassembled WGS sequence"/>
</dbReference>